<sequence length="263" mass="28721">MRSAWTALLLCLPGLCIAACSRTIVVPVTTVGLSVTIDAGKVGGAYPSLLRELGLANGCHFDFQPVPRARLELMFETGQADMIVPATRSDRRDLQGEFVPLIQSRAAAISLASERLAVRSLDDILQRKELRVAVVRGFDFGAEYRRFVDAIRAQGRLQQEADLASLVRVLQEGHADLTVLNTTNLYGLQASGAKPLPAQWRVEPLNEMPWGEAGFYISNKSLAPADRQHLRQMLQEAARSGAVWKALSQVYPAATLEAGMKPL</sequence>
<organism evidence="2 3">
    <name type="scientific">Roseateles albus</name>
    <dbReference type="NCBI Taxonomy" id="2987525"/>
    <lineage>
        <taxon>Bacteria</taxon>
        <taxon>Pseudomonadati</taxon>
        <taxon>Pseudomonadota</taxon>
        <taxon>Betaproteobacteria</taxon>
        <taxon>Burkholderiales</taxon>
        <taxon>Sphaerotilaceae</taxon>
        <taxon>Roseateles</taxon>
    </lineage>
</organism>
<comment type="caution">
    <text evidence="2">The sequence shown here is derived from an EMBL/GenBank/DDBJ whole genome shotgun (WGS) entry which is preliminary data.</text>
</comment>
<keyword evidence="3" id="KW-1185">Reference proteome</keyword>
<evidence type="ECO:0000313" key="2">
    <source>
        <dbReference type="EMBL" id="MDC8772513.1"/>
    </source>
</evidence>
<accession>A0ABT5KF11</accession>
<gene>
    <name evidence="2" type="ORF">PRZ03_13100</name>
</gene>
<reference evidence="2 3" key="1">
    <citation type="submission" date="2022-10" db="EMBL/GenBank/DDBJ databases">
        <title>Paucibacter sp. hw1 Genome sequencing.</title>
        <authorList>
            <person name="Park S."/>
        </authorList>
    </citation>
    <scope>NUCLEOTIDE SEQUENCE [LARGE SCALE GENOMIC DNA]</scope>
    <source>
        <strain evidence="3">hw1</strain>
    </source>
</reference>
<dbReference type="EMBL" id="JAQQXT010000007">
    <property type="protein sequence ID" value="MDC8772513.1"/>
    <property type="molecule type" value="Genomic_DNA"/>
</dbReference>
<evidence type="ECO:0000313" key="3">
    <source>
        <dbReference type="Proteomes" id="UP001221189"/>
    </source>
</evidence>
<feature type="signal peptide" evidence="1">
    <location>
        <begin position="1"/>
        <end position="18"/>
    </location>
</feature>
<dbReference type="Gene3D" id="3.40.190.10">
    <property type="entry name" value="Periplasmic binding protein-like II"/>
    <property type="match status" value="2"/>
</dbReference>
<proteinExistence type="predicted"/>
<dbReference type="RefSeq" id="WP_273600702.1">
    <property type="nucleotide sequence ID" value="NZ_JAQQXT010000007.1"/>
</dbReference>
<name>A0ABT5KF11_9BURK</name>
<feature type="chain" id="PRO_5046075921" evidence="1">
    <location>
        <begin position="19"/>
        <end position="263"/>
    </location>
</feature>
<dbReference type="SUPFAM" id="SSF53850">
    <property type="entry name" value="Periplasmic binding protein-like II"/>
    <property type="match status" value="1"/>
</dbReference>
<dbReference type="Proteomes" id="UP001221189">
    <property type="component" value="Unassembled WGS sequence"/>
</dbReference>
<protein>
    <submittedName>
        <fullName evidence="2">Transporter substrate-binding domain-containing protein</fullName>
    </submittedName>
</protein>
<keyword evidence="1" id="KW-0732">Signal</keyword>
<evidence type="ECO:0000256" key="1">
    <source>
        <dbReference type="SAM" id="SignalP"/>
    </source>
</evidence>